<dbReference type="EMBL" id="JAMZIH010000177">
    <property type="protein sequence ID" value="KAJ1679793.1"/>
    <property type="molecule type" value="Genomic_DNA"/>
</dbReference>
<reference evidence="1" key="1">
    <citation type="submission" date="2022-06" db="EMBL/GenBank/DDBJ databases">
        <title>Phylogenomic reconstructions and comparative analyses of Kickxellomycotina fungi.</title>
        <authorList>
            <person name="Reynolds N.K."/>
            <person name="Stajich J.E."/>
            <person name="Barry K."/>
            <person name="Grigoriev I.V."/>
            <person name="Crous P."/>
            <person name="Smith M.E."/>
        </authorList>
    </citation>
    <scope>NUCLEOTIDE SEQUENCE</scope>
    <source>
        <strain evidence="1">RSA 2271</strain>
    </source>
</reference>
<proteinExistence type="predicted"/>
<organism evidence="1 2">
    <name type="scientific">Spiromyces aspiralis</name>
    <dbReference type="NCBI Taxonomy" id="68401"/>
    <lineage>
        <taxon>Eukaryota</taxon>
        <taxon>Fungi</taxon>
        <taxon>Fungi incertae sedis</taxon>
        <taxon>Zoopagomycota</taxon>
        <taxon>Kickxellomycotina</taxon>
        <taxon>Kickxellomycetes</taxon>
        <taxon>Kickxellales</taxon>
        <taxon>Kickxellaceae</taxon>
        <taxon>Spiromyces</taxon>
    </lineage>
</organism>
<evidence type="ECO:0000313" key="2">
    <source>
        <dbReference type="Proteomes" id="UP001145114"/>
    </source>
</evidence>
<keyword evidence="2" id="KW-1185">Reference proteome</keyword>
<accession>A0ACC1HXF4</accession>
<gene>
    <name evidence="1" type="primary">sec66</name>
    <name evidence="1" type="ORF">EV182_001318</name>
</gene>
<name>A0ACC1HXF4_9FUNG</name>
<evidence type="ECO:0000313" key="1">
    <source>
        <dbReference type="EMBL" id="KAJ1679793.1"/>
    </source>
</evidence>
<dbReference type="Proteomes" id="UP001145114">
    <property type="component" value="Unassembled WGS sequence"/>
</dbReference>
<sequence length="225" mass="25909">MAAGSSMLFVYLAGWAVVFGTFVHYYHKRKARALSKIEAWFPEHKERSLYYNLKALRESTPEAVPDSALKAALLRRAMTDVIRALEIQTNKQPLTELVKSGAIAEELLHQFSAAEKELDAEMLDLLQEAESLQPGWRKIIIPLAAEITSNIRQRELREEMSRICHESLKCQEATKDANREIMAKAEKQREEERERIINELIQEDEKMTAKSRKHKQPKKHGTVKV</sequence>
<comment type="caution">
    <text evidence="1">The sequence shown here is derived from an EMBL/GenBank/DDBJ whole genome shotgun (WGS) entry which is preliminary data.</text>
</comment>
<protein>
    <submittedName>
        <fullName evidence="1">Translocation protein Sec66</fullName>
    </submittedName>
</protein>